<dbReference type="PROSITE" id="PS00972">
    <property type="entry name" value="USP_1"/>
    <property type="match status" value="1"/>
</dbReference>
<evidence type="ECO:0000256" key="4">
    <source>
        <dbReference type="ARBA" id="ARBA00021393"/>
    </source>
</evidence>
<dbReference type="Gene3D" id="3.10.20.90">
    <property type="entry name" value="Phosphatidylinositol 3-kinase Catalytic Subunit, Chain A, domain 1"/>
    <property type="match status" value="2"/>
</dbReference>
<dbReference type="Gene3D" id="3.90.70.10">
    <property type="entry name" value="Cysteine proteinases"/>
    <property type="match status" value="2"/>
</dbReference>
<evidence type="ECO:0000256" key="1">
    <source>
        <dbReference type="ARBA" id="ARBA00000707"/>
    </source>
</evidence>
<evidence type="ECO:0000256" key="2">
    <source>
        <dbReference type="ARBA" id="ARBA00009085"/>
    </source>
</evidence>
<dbReference type="FunFam" id="2.60.210.10:FF:000014">
    <property type="entry name" value="Ubiquitin carboxyl-terminal hydrolase 7"/>
    <property type="match status" value="1"/>
</dbReference>
<dbReference type="InterPro" id="IPR029346">
    <property type="entry name" value="USP_C"/>
</dbReference>
<name>A0A2A6D180_PRIPA</name>
<dbReference type="PROSITE" id="PS00973">
    <property type="entry name" value="USP_2"/>
    <property type="match status" value="1"/>
</dbReference>
<dbReference type="SUPFAM" id="SSF49599">
    <property type="entry name" value="TRAF domain-like"/>
    <property type="match status" value="1"/>
</dbReference>
<dbReference type="PANTHER" id="PTHR24006">
    <property type="entry name" value="UBIQUITIN CARBOXYL-TERMINAL HYDROLASE"/>
    <property type="match status" value="1"/>
</dbReference>
<accession>A0A8R1YHC6</accession>
<dbReference type="Pfam" id="PF22486">
    <property type="entry name" value="MATH_2"/>
    <property type="match status" value="1"/>
</dbReference>
<evidence type="ECO:0000256" key="9">
    <source>
        <dbReference type="ARBA" id="ARBA00031500"/>
    </source>
</evidence>
<evidence type="ECO:0000256" key="11">
    <source>
        <dbReference type="SAM" id="MobiDB-lite"/>
    </source>
</evidence>
<dbReference type="GO" id="GO:0016579">
    <property type="term" value="P:protein deubiquitination"/>
    <property type="evidence" value="ECO:0007669"/>
    <property type="project" value="InterPro"/>
</dbReference>
<dbReference type="PROSITE" id="PS50235">
    <property type="entry name" value="USP_3"/>
    <property type="match status" value="1"/>
</dbReference>
<evidence type="ECO:0000256" key="3">
    <source>
        <dbReference type="ARBA" id="ARBA00012759"/>
    </source>
</evidence>
<keyword evidence="6" id="KW-0833">Ubl conjugation pathway</keyword>
<reference evidence="13" key="1">
    <citation type="journal article" date="2008" name="Nat. Genet.">
        <title>The Pristionchus pacificus genome provides a unique perspective on nematode lifestyle and parasitism.</title>
        <authorList>
            <person name="Dieterich C."/>
            <person name="Clifton S.W."/>
            <person name="Schuster L.N."/>
            <person name="Chinwalla A."/>
            <person name="Delehaunty K."/>
            <person name="Dinkelacker I."/>
            <person name="Fulton L."/>
            <person name="Fulton R."/>
            <person name="Godfrey J."/>
            <person name="Minx P."/>
            <person name="Mitreva M."/>
            <person name="Roeseler W."/>
            <person name="Tian H."/>
            <person name="Witte H."/>
            <person name="Yang S.P."/>
            <person name="Wilson R.K."/>
            <person name="Sommer R.J."/>
        </authorList>
    </citation>
    <scope>NUCLEOTIDE SEQUENCE [LARGE SCALE GENOMIC DNA]</scope>
    <source>
        <strain evidence="13">PS312</strain>
    </source>
</reference>
<proteinExistence type="inferred from homology"/>
<evidence type="ECO:0000256" key="8">
    <source>
        <dbReference type="ARBA" id="ARBA00022807"/>
    </source>
</evidence>
<dbReference type="InterPro" id="IPR018200">
    <property type="entry name" value="USP_CS"/>
</dbReference>
<dbReference type="InterPro" id="IPR002083">
    <property type="entry name" value="MATH/TRAF_dom"/>
</dbReference>
<dbReference type="Proteomes" id="UP000005239">
    <property type="component" value="Unassembled WGS sequence"/>
</dbReference>
<dbReference type="SUPFAM" id="SSF54001">
    <property type="entry name" value="Cysteine proteinases"/>
    <property type="match status" value="1"/>
</dbReference>
<keyword evidence="13" id="KW-1185">Reference proteome</keyword>
<dbReference type="GO" id="GO:0006508">
    <property type="term" value="P:proteolysis"/>
    <property type="evidence" value="ECO:0007669"/>
    <property type="project" value="UniProtKB-KW"/>
</dbReference>
<dbReference type="InterPro" id="IPR050164">
    <property type="entry name" value="Peptidase_C19"/>
</dbReference>
<keyword evidence="5" id="KW-0645">Protease</keyword>
<dbReference type="EC" id="3.4.19.12" evidence="3"/>
<dbReference type="Pfam" id="PF12436">
    <property type="entry name" value="USP7_ICP0_bdg"/>
    <property type="match status" value="1"/>
</dbReference>
<evidence type="ECO:0000256" key="5">
    <source>
        <dbReference type="ARBA" id="ARBA00022670"/>
    </source>
</evidence>
<dbReference type="Pfam" id="PF14533">
    <property type="entry name" value="USP7_C2"/>
    <property type="match status" value="1"/>
</dbReference>
<evidence type="ECO:0000256" key="6">
    <source>
        <dbReference type="ARBA" id="ARBA00022786"/>
    </source>
</evidence>
<protein>
    <recommendedName>
        <fullName evidence="4">Ubiquitin carboxyl-terminal hydrolase 7</fullName>
        <ecNumber evidence="3">3.4.19.12</ecNumber>
    </recommendedName>
    <alternativeName>
        <fullName evidence="10">Ubiquitin thioesterase 7</fullName>
    </alternativeName>
    <alternativeName>
        <fullName evidence="9">Ubiquitin-specific-processing protease 7</fullName>
    </alternativeName>
</protein>
<dbReference type="GO" id="GO:0005829">
    <property type="term" value="C:cytosol"/>
    <property type="evidence" value="ECO:0000318"/>
    <property type="project" value="GO_Central"/>
</dbReference>
<dbReference type="EnsemblMetazoa" id="PPA18812.1">
    <property type="protein sequence ID" value="PPA18812.1"/>
    <property type="gene ID" value="WBGene00108366"/>
</dbReference>
<dbReference type="GO" id="GO:0031647">
    <property type="term" value="P:regulation of protein stability"/>
    <property type="evidence" value="ECO:0000318"/>
    <property type="project" value="GO_Central"/>
</dbReference>
<feature type="region of interest" description="Disordered" evidence="11">
    <location>
        <begin position="1"/>
        <end position="110"/>
    </location>
</feature>
<keyword evidence="7" id="KW-0378">Hydrolase</keyword>
<keyword evidence="8" id="KW-0788">Thiol protease</keyword>
<accession>A0A2A6D180</accession>
<gene>
    <name evidence="12" type="primary">WBGene00108366</name>
</gene>
<dbReference type="Gene3D" id="2.60.210.10">
    <property type="entry name" value="Apoptosis, Tumor Necrosis Factor Receptor Associated Protein 2, Chain A"/>
    <property type="match status" value="1"/>
</dbReference>
<comment type="catalytic activity">
    <reaction evidence="1">
        <text>Thiol-dependent hydrolysis of ester, thioester, amide, peptide and isopeptide bonds formed by the C-terminal Gly of ubiquitin (a 76-residue protein attached to proteins as an intracellular targeting signal).</text>
        <dbReference type="EC" id="3.4.19.12"/>
    </reaction>
</comment>
<evidence type="ECO:0000313" key="13">
    <source>
        <dbReference type="Proteomes" id="UP000005239"/>
    </source>
</evidence>
<dbReference type="InterPro" id="IPR038765">
    <property type="entry name" value="Papain-like_cys_pep_sf"/>
</dbReference>
<organism evidence="12 13">
    <name type="scientific">Pristionchus pacificus</name>
    <name type="common">Parasitic nematode worm</name>
    <dbReference type="NCBI Taxonomy" id="54126"/>
    <lineage>
        <taxon>Eukaryota</taxon>
        <taxon>Metazoa</taxon>
        <taxon>Ecdysozoa</taxon>
        <taxon>Nematoda</taxon>
        <taxon>Chromadorea</taxon>
        <taxon>Rhabditida</taxon>
        <taxon>Rhabditina</taxon>
        <taxon>Diplogasteromorpha</taxon>
        <taxon>Diplogasteroidea</taxon>
        <taxon>Neodiplogasteridae</taxon>
        <taxon>Pristionchus</taxon>
    </lineage>
</organism>
<feature type="compositionally biased region" description="Basic and acidic residues" evidence="11">
    <location>
        <begin position="65"/>
        <end position="74"/>
    </location>
</feature>
<evidence type="ECO:0000256" key="7">
    <source>
        <dbReference type="ARBA" id="ARBA00022801"/>
    </source>
</evidence>
<dbReference type="InterPro" id="IPR001394">
    <property type="entry name" value="Peptidase_C19_UCH"/>
</dbReference>
<dbReference type="SMART" id="SM00061">
    <property type="entry name" value="MATH"/>
    <property type="match status" value="1"/>
</dbReference>
<dbReference type="InterPro" id="IPR024729">
    <property type="entry name" value="USP7_ICP0-binding_dom"/>
</dbReference>
<dbReference type="Pfam" id="PF00443">
    <property type="entry name" value="UCH"/>
    <property type="match status" value="1"/>
</dbReference>
<dbReference type="PROSITE" id="PS50144">
    <property type="entry name" value="MATH"/>
    <property type="match status" value="1"/>
</dbReference>
<dbReference type="OrthoDB" id="289038at2759"/>
<sequence length="1311" mass="150917">MDNFLSRPDAPNYDVEMVGDENNPAPIADPRVQPRPIEGSQRPMDPLQRPTDPRLPRPIEGLQRPLEDLQRPLEELQMPMESPRPLEGLENNTEPNDPRLRGSHQLQPPMEGFQRPLEVRRSVKFSVDFVTSLLQPLTIYGEESEPMETNRPIATVAPMPTALPLGAPLVVGDSDLEGPSLPLPQPQPAPTKKEAVIKSLYQIEPDENLNNVSMSDPYKGTGYLRLDIPNFSEFCRLEQDKTQRISKSVWVRGLPWKILAIPRIVDNRNDRTLRHTKALGFFLQCNGGDIGEGATWNCVASASLHVLSKRPGVEPHVRRITHTFYPKENDWGYSSFMHCEQLANPMNGFIENDTITLAVHVYAEAPHGVAWDSRKHTGFVGLKNQGATCYMNSILQTFFFTNKLRKALYQLECSPEEDPELSVALSLQRVFYDLSHSDKPVGTKKLTKSFGWDSLDSFLQHDVQELCRVLLDNLEKKMKGTNVEDMIPTLFKGKTSSYCKCIQVDYESSREEIFYDIQLSIRSKDPSKHNTSFTIMEAIQDYVEVETMDGENKYDAGEFGMQPALSNVKVNDRFEFTDVLDLNEFVRDNDEGIDFTYYLHAVLVHSGDFHGGHYVVYINTDVKGKMAHWCKFDDDVVSRASFRDAVVANYGGEDPEVLGRIFTNAYMLVYIRKDQLDDVLCEVTDDDIPPELIERFEKDKTDEENLKKEKQDAHLYQNVFFITDELVKQHRGYDLFDVKILERPDVHRRLEKSTTLEKLFNYVRSDILNGAKRMDEDIRFRLWKFAEHSVRDERQHIMSLPRFRVTDEIFLNEENYQKDIWSCLGERAIIYVERPQMRIDGTFGLMSYNCNTDLMIFVKYYDPSAKEIRVIGTCCVHFQASLSECQSDFLHLLYVDDPDKPLPDPSKLRFYEEVSPEKVKTIESPSLPFSNDLMLNELQDGAILIFENTDLTSNTDNARVYTDSIYNTIEVDILQNDDISTFPCAMVDNTPVNTTGTVNLQWRIDRLVEYVGEKLQWDPNRLMLWRLAAYSEKPTHAVNESQLRHGSFRVKELLSLTGDAIHDPRKQKRYKIYYNKIPISVQELDKRKQMRVTMLDDKFNCVEATIFPDKLGTVRNILEETKPLFRFSENGTGKLRLVLCGATNSNRRVMAIFGEDEPITAVMKASPQAFQLRVEETPADQMVKGIHDHFLAVAHFEKTPSERMFGVPFFLRVSEGESFLDVRERLRQRLDLTEKEIEKYKFAIVTGTRVNRYLDLDQDERVKISDLSHLRFGGISEMRGAQHIVWLGLDHFNRSKGSEKSRVEKAIVIHN</sequence>
<reference evidence="12" key="2">
    <citation type="submission" date="2022-06" db="UniProtKB">
        <authorList>
            <consortium name="EnsemblMetazoa"/>
        </authorList>
    </citation>
    <scope>IDENTIFICATION</scope>
    <source>
        <strain evidence="12">PS312</strain>
    </source>
</reference>
<dbReference type="GO" id="GO:0005634">
    <property type="term" value="C:nucleus"/>
    <property type="evidence" value="ECO:0000318"/>
    <property type="project" value="GO_Central"/>
</dbReference>
<dbReference type="GO" id="GO:0004843">
    <property type="term" value="F:cysteine-type deubiquitinase activity"/>
    <property type="evidence" value="ECO:0000318"/>
    <property type="project" value="GO_Central"/>
</dbReference>
<dbReference type="InterPro" id="IPR028889">
    <property type="entry name" value="USP"/>
</dbReference>
<comment type="similarity">
    <text evidence="2">Belongs to the peptidase C19 family.</text>
</comment>
<evidence type="ECO:0000313" key="12">
    <source>
        <dbReference type="EnsemblMetazoa" id="PPA18812.1"/>
    </source>
</evidence>
<dbReference type="PANTHER" id="PTHR24006:SF644">
    <property type="entry name" value="UBIQUITIN CARBOXYL-TERMINAL HYDROLASE 7"/>
    <property type="match status" value="1"/>
</dbReference>
<evidence type="ECO:0000256" key="10">
    <source>
        <dbReference type="ARBA" id="ARBA00031508"/>
    </source>
</evidence>
<dbReference type="InterPro" id="IPR008974">
    <property type="entry name" value="TRAF-like"/>
</dbReference>